<feature type="region of interest" description="Disordered" evidence="4">
    <location>
        <begin position="536"/>
        <end position="562"/>
    </location>
</feature>
<dbReference type="Proteomes" id="UP000650582">
    <property type="component" value="Unassembled WGS sequence"/>
</dbReference>
<evidence type="ECO:0000313" key="6">
    <source>
        <dbReference type="Proteomes" id="UP000650582"/>
    </source>
</evidence>
<feature type="region of interest" description="Disordered" evidence="4">
    <location>
        <begin position="661"/>
        <end position="708"/>
    </location>
</feature>
<reference evidence="5" key="1">
    <citation type="submission" date="2020-09" db="EMBL/GenBank/DDBJ databases">
        <title>Comparative genome analyses of four rice-infecting Rhizoctonia solani isolates reveal extensive enrichment of homogalacturonan modification genes.</title>
        <authorList>
            <person name="Lee D.-Y."/>
            <person name="Jeon J."/>
            <person name="Kim K.-T."/>
            <person name="Cheong K."/>
            <person name="Song H."/>
            <person name="Choi G."/>
            <person name="Ko J."/>
            <person name="Opiyo S.O."/>
            <person name="Zuo S."/>
            <person name="Madhav S."/>
            <person name="Lee Y.-H."/>
            <person name="Wang G.-L."/>
        </authorList>
    </citation>
    <scope>NUCLEOTIDE SEQUENCE</scope>
    <source>
        <strain evidence="5">AG1-IA YN-7</strain>
    </source>
</reference>
<organism evidence="5 6">
    <name type="scientific">Rhizoctonia solani</name>
    <dbReference type="NCBI Taxonomy" id="456999"/>
    <lineage>
        <taxon>Eukaryota</taxon>
        <taxon>Fungi</taxon>
        <taxon>Dikarya</taxon>
        <taxon>Basidiomycota</taxon>
        <taxon>Agaricomycotina</taxon>
        <taxon>Agaricomycetes</taxon>
        <taxon>Cantharellales</taxon>
        <taxon>Ceratobasidiaceae</taxon>
        <taxon>Rhizoctonia</taxon>
    </lineage>
</organism>
<evidence type="ECO:0000313" key="5">
    <source>
        <dbReference type="EMBL" id="KAF8678794.1"/>
    </source>
</evidence>
<feature type="compositionally biased region" description="Basic and acidic residues" evidence="4">
    <location>
        <begin position="661"/>
        <end position="695"/>
    </location>
</feature>
<dbReference type="InterPro" id="IPR005654">
    <property type="entry name" value="ATPase_AFG1-like"/>
</dbReference>
<proteinExistence type="inferred from homology"/>
<feature type="compositionally biased region" description="Basic and acidic residues" evidence="4">
    <location>
        <begin position="546"/>
        <end position="562"/>
    </location>
</feature>
<gene>
    <name evidence="5" type="ORF">RHS04_05197</name>
</gene>
<dbReference type="GO" id="GO:0016887">
    <property type="term" value="F:ATP hydrolysis activity"/>
    <property type="evidence" value="ECO:0007669"/>
    <property type="project" value="InterPro"/>
</dbReference>
<dbReference type="EMBL" id="JACYCC010000038">
    <property type="protein sequence ID" value="KAF8678794.1"/>
    <property type="molecule type" value="Genomic_DNA"/>
</dbReference>
<dbReference type="NCBIfam" id="NF040713">
    <property type="entry name" value="ZapE"/>
    <property type="match status" value="1"/>
</dbReference>
<evidence type="ECO:0000256" key="1">
    <source>
        <dbReference type="ARBA" id="ARBA00010322"/>
    </source>
</evidence>
<comment type="similarity">
    <text evidence="1">Belongs to the AFG1 ATPase family.</text>
</comment>
<dbReference type="AlphaFoldDB" id="A0A8H7H8D7"/>
<keyword evidence="3" id="KW-0067">ATP-binding</keyword>
<evidence type="ECO:0000256" key="4">
    <source>
        <dbReference type="SAM" id="MobiDB-lite"/>
    </source>
</evidence>
<protein>
    <submittedName>
        <fullName evidence="5">AFG1-like ATPase</fullName>
    </submittedName>
</protein>
<dbReference type="GO" id="GO:0005739">
    <property type="term" value="C:mitochondrion"/>
    <property type="evidence" value="ECO:0007669"/>
    <property type="project" value="TreeGrafter"/>
</dbReference>
<keyword evidence="2" id="KW-0547">Nucleotide-binding</keyword>
<dbReference type="Pfam" id="PF03969">
    <property type="entry name" value="AFG1_ATPase"/>
    <property type="match status" value="2"/>
</dbReference>
<dbReference type="InterPro" id="IPR027417">
    <property type="entry name" value="P-loop_NTPase"/>
</dbReference>
<evidence type="ECO:0000256" key="3">
    <source>
        <dbReference type="ARBA" id="ARBA00022840"/>
    </source>
</evidence>
<accession>A0A8H7H8D7</accession>
<dbReference type="SUPFAM" id="SSF52540">
    <property type="entry name" value="P-loop containing nucleoside triphosphate hydrolases"/>
    <property type="match status" value="1"/>
</dbReference>
<dbReference type="PANTHER" id="PTHR12169">
    <property type="entry name" value="ATPASE N2B"/>
    <property type="match status" value="1"/>
</dbReference>
<sequence>MLLHRRLSSRASDRPFPSLVNTAIRSPNPQYKIRHFSPETAEKTNPASENTSRALQPTDLLELYRGLVIRGDIKHDEEQVRTVMRLRRLSKALEGYIPNLISGHAVPAITPPGTSWWTPHHKLEEESSLRPSKESKALLRRVDIGKEMEDLPFPKGLILTAPPGRGKTFLLDLWFSSLPTKHKVRKHYSTLVLEMYRAVWEESQHRAKVAQAQRHLEAQTGMNRVKWSAELKQKWKSLFERGIWDQQPTVDTPAGTTTHISPLPISQILAARLLLRQGWLLHIDELQLLDIGSATILSDVLAHFWKMGGVVVATSNKVPGELYKNGLGAERVKGFIAALEARCDVFTVGGGLDWRREEDEDEIDGARASGEDKPKRNWFTRGQQADFNRIVGAILQDRQPVHTTLTIFSRSFTILKAYPPTVTSPPAAQFAFDELCNTALGTADYATLASTFPTLIITDIPILKLATKDRARRFISLIDALYEARVKIICMAEAEIDGTFFPEELRGEELEGRDNEQTMMEEALSEGNIVYRPNVSTYQPVDQDPPAERDNKKPSPRTSRKEGLSIKELSIFTGKFIRIYSSPPLPIYHVVLPGQEEKFAYSRATSRLVQMTSPKYAAQAIWQPLTRAQQPWHVDTPPSRPSDYNQIPTFATEDQVLEKDWAEEASYDARRSRRGRPEPPRLSENHAWGVRDDWGKGVGDWGKGKHRR</sequence>
<dbReference type="Gene3D" id="3.40.50.300">
    <property type="entry name" value="P-loop containing nucleotide triphosphate hydrolases"/>
    <property type="match status" value="1"/>
</dbReference>
<dbReference type="GO" id="GO:0005524">
    <property type="term" value="F:ATP binding"/>
    <property type="evidence" value="ECO:0007669"/>
    <property type="project" value="UniProtKB-KW"/>
</dbReference>
<name>A0A8H7H8D7_9AGAM</name>
<evidence type="ECO:0000256" key="2">
    <source>
        <dbReference type="ARBA" id="ARBA00022741"/>
    </source>
</evidence>
<dbReference type="PANTHER" id="PTHR12169:SF2">
    <property type="entry name" value="AFG1P"/>
    <property type="match status" value="1"/>
</dbReference>
<comment type="caution">
    <text evidence="5">The sequence shown here is derived from an EMBL/GenBank/DDBJ whole genome shotgun (WGS) entry which is preliminary data.</text>
</comment>